<dbReference type="EMBL" id="QTKU01000001">
    <property type="protein sequence ID" value="MBS8258652.1"/>
    <property type="molecule type" value="Genomic_DNA"/>
</dbReference>
<evidence type="ECO:0000313" key="3">
    <source>
        <dbReference type="EMBL" id="MBS8258652.1"/>
    </source>
</evidence>
<proteinExistence type="predicted"/>
<evidence type="ECO:0000259" key="2">
    <source>
        <dbReference type="Pfam" id="PF05729"/>
    </source>
</evidence>
<dbReference type="InterPro" id="IPR007111">
    <property type="entry name" value="NACHT_NTPase"/>
</dbReference>
<keyword evidence="1" id="KW-0175">Coiled coil</keyword>
<feature type="coiled-coil region" evidence="1">
    <location>
        <begin position="622"/>
        <end position="649"/>
    </location>
</feature>
<dbReference type="RefSeq" id="WP_213214429.1">
    <property type="nucleotide sequence ID" value="NZ_QTKU01000001.1"/>
</dbReference>
<dbReference type="InterPro" id="IPR027417">
    <property type="entry name" value="P-loop_NTPase"/>
</dbReference>
<organism evidence="3 4">
    <name type="scientific">Roseibium polysiphoniae</name>
    <dbReference type="NCBI Taxonomy" id="2571221"/>
    <lineage>
        <taxon>Bacteria</taxon>
        <taxon>Pseudomonadati</taxon>
        <taxon>Pseudomonadota</taxon>
        <taxon>Alphaproteobacteria</taxon>
        <taxon>Hyphomicrobiales</taxon>
        <taxon>Stappiaceae</taxon>
        <taxon>Roseibium</taxon>
    </lineage>
</organism>
<comment type="caution">
    <text evidence="3">The sequence shown here is derived from an EMBL/GenBank/DDBJ whole genome shotgun (WGS) entry which is preliminary data.</text>
</comment>
<dbReference type="Gene3D" id="3.40.50.300">
    <property type="entry name" value="P-loop containing nucleotide triphosphate hydrolases"/>
    <property type="match status" value="1"/>
</dbReference>
<evidence type="ECO:0000313" key="4">
    <source>
        <dbReference type="Proteomes" id="UP000705379"/>
    </source>
</evidence>
<reference evidence="3" key="2">
    <citation type="journal article" date="2021" name="Microorganisms">
        <title>Bacterial Dimethylsulfoniopropionate Biosynthesis in the East China Sea.</title>
        <authorList>
            <person name="Liu J."/>
            <person name="Zhang Y."/>
            <person name="Liu J."/>
            <person name="Zhong H."/>
            <person name="Williams B.T."/>
            <person name="Zheng Y."/>
            <person name="Curson A.R.J."/>
            <person name="Sun C."/>
            <person name="Sun H."/>
            <person name="Song D."/>
            <person name="Wagner Mackenzie B."/>
            <person name="Bermejo Martinez A."/>
            <person name="Todd J.D."/>
            <person name="Zhang X.H."/>
        </authorList>
    </citation>
    <scope>NUCLEOTIDE SEQUENCE</scope>
    <source>
        <strain evidence="3">AESS21</strain>
    </source>
</reference>
<dbReference type="Pfam" id="PF05729">
    <property type="entry name" value="NACHT"/>
    <property type="match status" value="1"/>
</dbReference>
<dbReference type="PANTHER" id="PTHR46312">
    <property type="entry name" value="NACHT DOMAIN-CONTAINING PROTEIN"/>
    <property type="match status" value="1"/>
</dbReference>
<gene>
    <name evidence="3" type="ORF">DYI23_00345</name>
</gene>
<sequence>MTPSLEITAANAALNQSKSIVDAILGPKINRIKKWAHEKDVKGRISEEKLGDLFKFYLERAITSAESVQSIVFPQSLIPLQEIYEPLYLRGEGSRRITFEEIINTNKNNVTIIDHAGMGKSTFSKSLFLEVCKSRNEVPIIFNLRNYDRVKSLILLLKEELDEVDGEFDSEIFTALLKQGRFIIILDGFDEVNPLVQSDVRREIEEFAVRIGNSKIILTSRPQDNIPVLIGSSRYSFEKLSLEKAKSIVRKYDAFANIEIGERLIKQISRVPSSLLESPLLVALLYKSFGTNNEISQRLTSFYSDTYSALFKGHDLTKAGFSREKRSKLNEDEFRQIIRALAFCCIATQKLSWLSEEDILSSISKAKKMSSVECDIRAVLGDLLSAVPLLIKDGREIRFIHKTFIEFFAAEFIEKAPNSESTLQKIIDSPSWRAFSSAFEYLEELSPSLSRTIFLAPIARYFSEGRPSGELSLLEVCHEAFDWYFLWSSTQRKSLGERYSAARIGERDYAVIEANVIIGSVPRVFRLMAARKKEIEKSPKFAIDAISRDVDVHVDEKEFGRGRNKLGDFVKEYAEGKELEISHEDLRRLYENEYFKLLMIHMVQILTGDEFNDGRRVKLIDVENCRKILKDEEDEAQELRAVEDILQTVSVHG</sequence>
<dbReference type="SUPFAM" id="SSF52540">
    <property type="entry name" value="P-loop containing nucleoside triphosphate hydrolases"/>
    <property type="match status" value="1"/>
</dbReference>
<evidence type="ECO:0000256" key="1">
    <source>
        <dbReference type="SAM" id="Coils"/>
    </source>
</evidence>
<protein>
    <submittedName>
        <fullName evidence="3">NACHT domain-containing protein</fullName>
    </submittedName>
</protein>
<dbReference type="Proteomes" id="UP000705379">
    <property type="component" value="Unassembled WGS sequence"/>
</dbReference>
<accession>A0A944GQB1</accession>
<reference evidence="3" key="1">
    <citation type="submission" date="2018-08" db="EMBL/GenBank/DDBJ databases">
        <authorList>
            <person name="Jin W."/>
            <person name="Wang H."/>
            <person name="Yang Y."/>
            <person name="Li M."/>
            <person name="Liu J."/>
        </authorList>
    </citation>
    <scope>NUCLEOTIDE SEQUENCE</scope>
    <source>
        <strain evidence="3">AESS21</strain>
    </source>
</reference>
<dbReference type="AlphaFoldDB" id="A0A944GQB1"/>
<name>A0A944GQB1_9HYPH</name>
<feature type="domain" description="NACHT" evidence="2">
    <location>
        <begin position="115"/>
        <end position="252"/>
    </location>
</feature>
<dbReference type="PANTHER" id="PTHR46312:SF2">
    <property type="entry name" value="NUCLEOTIDE-BINDING OLIGOMERIZATION DOMAIN-CONTAINING PROTEIN 2-LIKE"/>
    <property type="match status" value="1"/>
</dbReference>